<accession>A0A673I694</accession>
<dbReference type="Ensembl" id="ENSSRHT00000034323.1">
    <property type="protein sequence ID" value="ENSSRHP00000033357.1"/>
    <property type="gene ID" value="ENSSRHG00000017147.1"/>
</dbReference>
<dbReference type="AlphaFoldDB" id="A0A673I694"/>
<reference evidence="2" key="1">
    <citation type="submission" date="2025-08" db="UniProtKB">
        <authorList>
            <consortium name="Ensembl"/>
        </authorList>
    </citation>
    <scope>IDENTIFICATION</scope>
</reference>
<evidence type="ECO:0000256" key="1">
    <source>
        <dbReference type="SAM" id="MobiDB-lite"/>
    </source>
</evidence>
<organism evidence="2 3">
    <name type="scientific">Sinocyclocheilus rhinocerous</name>
    <dbReference type="NCBI Taxonomy" id="307959"/>
    <lineage>
        <taxon>Eukaryota</taxon>
        <taxon>Metazoa</taxon>
        <taxon>Chordata</taxon>
        <taxon>Craniata</taxon>
        <taxon>Vertebrata</taxon>
        <taxon>Euteleostomi</taxon>
        <taxon>Actinopterygii</taxon>
        <taxon>Neopterygii</taxon>
        <taxon>Teleostei</taxon>
        <taxon>Ostariophysi</taxon>
        <taxon>Cypriniformes</taxon>
        <taxon>Cyprinidae</taxon>
        <taxon>Cyprininae</taxon>
        <taxon>Sinocyclocheilus</taxon>
    </lineage>
</organism>
<proteinExistence type="predicted"/>
<protein>
    <submittedName>
        <fullName evidence="2">Uncharacterized protein</fullName>
    </submittedName>
</protein>
<feature type="region of interest" description="Disordered" evidence="1">
    <location>
        <begin position="71"/>
        <end position="117"/>
    </location>
</feature>
<name>A0A673I694_9TELE</name>
<sequence length="117" mass="13088">RQIARNECAERDYGGIEIATGPINSSRGPYRAITRLCKDDCERLCWNLAGPLLGEALGSFTEPCTQWLHKADYKPQRIPEGTGQPRSYSDRERQAGRPHKKQSVPQSSQGFSGKRTP</sequence>
<keyword evidence="3" id="KW-1185">Reference proteome</keyword>
<reference evidence="2" key="2">
    <citation type="submission" date="2025-09" db="UniProtKB">
        <authorList>
            <consortium name="Ensembl"/>
        </authorList>
    </citation>
    <scope>IDENTIFICATION</scope>
</reference>
<evidence type="ECO:0000313" key="2">
    <source>
        <dbReference type="Ensembl" id="ENSSRHP00000033357.1"/>
    </source>
</evidence>
<evidence type="ECO:0000313" key="3">
    <source>
        <dbReference type="Proteomes" id="UP000472270"/>
    </source>
</evidence>
<dbReference type="Proteomes" id="UP000472270">
    <property type="component" value="Unassembled WGS sequence"/>
</dbReference>